<feature type="region of interest" description="Disordered" evidence="1">
    <location>
        <begin position="1"/>
        <end position="20"/>
    </location>
</feature>
<feature type="compositionally biased region" description="Basic and acidic residues" evidence="1">
    <location>
        <begin position="1"/>
        <end position="13"/>
    </location>
</feature>
<dbReference type="AlphaFoldDB" id="A0A411YHN1"/>
<dbReference type="PROSITE" id="PS50943">
    <property type="entry name" value="HTH_CROC1"/>
    <property type="match status" value="1"/>
</dbReference>
<proteinExistence type="predicted"/>
<dbReference type="SMART" id="SM00530">
    <property type="entry name" value="HTH_XRE"/>
    <property type="match status" value="1"/>
</dbReference>
<dbReference type="GO" id="GO:0003677">
    <property type="term" value="F:DNA binding"/>
    <property type="evidence" value="ECO:0007669"/>
    <property type="project" value="InterPro"/>
</dbReference>
<dbReference type="RefSeq" id="WP_131155771.1">
    <property type="nucleotide sequence ID" value="NZ_CP036402.1"/>
</dbReference>
<sequence length="153" mass="16988">MTGSDLEFRHVDASPEDPVETWPGEAIQAALERGGLSDWRRLAAAIRADPWGRVARVVEEIAGWGELYGVDALMQRVIASARRDVDAAARARYAAVVRDARARTGLSLRAFARLVGTSSSRMSEYERGRTAPTTEVLGRIEDISGRHDRERRR</sequence>
<reference evidence="3 4" key="1">
    <citation type="submission" date="2019-01" db="EMBL/GenBank/DDBJ databases">
        <title>Egibacter rhizosphaerae EGI 80759T.</title>
        <authorList>
            <person name="Chen D.-D."/>
            <person name="Tian Y."/>
            <person name="Jiao J.-Y."/>
            <person name="Zhang X.-T."/>
            <person name="Zhang Y.-G."/>
            <person name="Zhang Y."/>
            <person name="Xiao M."/>
            <person name="Shu W.-S."/>
            <person name="Li W.-J."/>
        </authorList>
    </citation>
    <scope>NUCLEOTIDE SEQUENCE [LARGE SCALE GENOMIC DNA]</scope>
    <source>
        <strain evidence="3 4">EGI 80759</strain>
    </source>
</reference>
<dbReference type="EMBL" id="CP036402">
    <property type="protein sequence ID" value="QBI20778.1"/>
    <property type="molecule type" value="Genomic_DNA"/>
</dbReference>
<dbReference type="Pfam" id="PF13560">
    <property type="entry name" value="HTH_31"/>
    <property type="match status" value="1"/>
</dbReference>
<dbReference type="InterPro" id="IPR010982">
    <property type="entry name" value="Lambda_DNA-bd_dom_sf"/>
</dbReference>
<dbReference type="OrthoDB" id="4409301at2"/>
<evidence type="ECO:0000313" key="3">
    <source>
        <dbReference type="EMBL" id="QBI20778.1"/>
    </source>
</evidence>
<protein>
    <submittedName>
        <fullName evidence="3">XRE family transcriptional regulator</fullName>
    </submittedName>
</protein>
<evidence type="ECO:0000259" key="2">
    <source>
        <dbReference type="PROSITE" id="PS50943"/>
    </source>
</evidence>
<gene>
    <name evidence="3" type="ORF">ER308_15200</name>
</gene>
<accession>A0A411YHN1</accession>
<dbReference type="InterPro" id="IPR001387">
    <property type="entry name" value="Cro/C1-type_HTH"/>
</dbReference>
<name>A0A411YHN1_9ACTN</name>
<organism evidence="3 4">
    <name type="scientific">Egibacter rhizosphaerae</name>
    <dbReference type="NCBI Taxonomy" id="1670831"/>
    <lineage>
        <taxon>Bacteria</taxon>
        <taxon>Bacillati</taxon>
        <taxon>Actinomycetota</taxon>
        <taxon>Nitriliruptoria</taxon>
        <taxon>Egibacterales</taxon>
        <taxon>Egibacteraceae</taxon>
        <taxon>Egibacter</taxon>
    </lineage>
</organism>
<dbReference type="SUPFAM" id="SSF47413">
    <property type="entry name" value="lambda repressor-like DNA-binding domains"/>
    <property type="match status" value="1"/>
</dbReference>
<evidence type="ECO:0000256" key="1">
    <source>
        <dbReference type="SAM" id="MobiDB-lite"/>
    </source>
</evidence>
<evidence type="ECO:0000313" key="4">
    <source>
        <dbReference type="Proteomes" id="UP000291469"/>
    </source>
</evidence>
<dbReference type="Proteomes" id="UP000291469">
    <property type="component" value="Chromosome"/>
</dbReference>
<feature type="domain" description="HTH cro/C1-type" evidence="2">
    <location>
        <begin position="97"/>
        <end position="143"/>
    </location>
</feature>
<dbReference type="Gene3D" id="1.10.260.40">
    <property type="entry name" value="lambda repressor-like DNA-binding domains"/>
    <property type="match status" value="1"/>
</dbReference>
<dbReference type="CDD" id="cd00093">
    <property type="entry name" value="HTH_XRE"/>
    <property type="match status" value="1"/>
</dbReference>
<dbReference type="KEGG" id="erz:ER308_15200"/>
<keyword evidence="4" id="KW-1185">Reference proteome</keyword>